<evidence type="ECO:0000313" key="12">
    <source>
        <dbReference type="Proteomes" id="UP000290580"/>
    </source>
</evidence>
<dbReference type="NCBIfam" id="TIGR01573">
    <property type="entry name" value="cas2"/>
    <property type="match status" value="1"/>
</dbReference>
<dbReference type="Proteomes" id="UP000262029">
    <property type="component" value="Chromosome"/>
</dbReference>
<evidence type="ECO:0000256" key="4">
    <source>
        <dbReference type="ARBA" id="ARBA00022723"/>
    </source>
</evidence>
<keyword evidence="12" id="KW-1185">Reference proteome</keyword>
<dbReference type="GO" id="GO:0004521">
    <property type="term" value="F:RNA endonuclease activity"/>
    <property type="evidence" value="ECO:0007669"/>
    <property type="project" value="InterPro"/>
</dbReference>
<dbReference type="InterPro" id="IPR019199">
    <property type="entry name" value="Virulence_VapD/CRISPR_Cas2"/>
</dbReference>
<reference evidence="9 11" key="2">
    <citation type="submission" date="2018-08" db="EMBL/GenBank/DDBJ databases">
        <title>Complete genome of the Arcobacter skirrowii type strain LMG 6621.</title>
        <authorList>
            <person name="Miller W.G."/>
            <person name="Yee E."/>
            <person name="Bono J.L."/>
        </authorList>
    </citation>
    <scope>NUCLEOTIDE SEQUENCE [LARGE SCALE GENOMIC DNA]</scope>
    <source>
        <strain evidence="9 11">CCUG 10374</strain>
    </source>
</reference>
<keyword evidence="8" id="KW-0051">Antiviral defense</keyword>
<evidence type="ECO:0000313" key="10">
    <source>
        <dbReference type="EMBL" id="RXI25426.1"/>
    </source>
</evidence>
<gene>
    <name evidence="10" type="primary">cas2</name>
    <name evidence="9" type="ORF">ASKIR_0881</name>
    <name evidence="10" type="ORF">CP959_08350</name>
</gene>
<keyword evidence="6" id="KW-0378">Hydrolase</keyword>
<comment type="cofactor">
    <cofactor evidence="1">
        <name>Mg(2+)</name>
        <dbReference type="ChEBI" id="CHEBI:18420"/>
    </cofactor>
</comment>
<keyword evidence="4" id="KW-0479">Metal-binding</keyword>
<dbReference type="RefSeq" id="WP_115588581.1">
    <property type="nucleotide sequence ID" value="NZ_CP032099.1"/>
</dbReference>
<accession>A0AAD0SLA4</accession>
<comment type="similarity">
    <text evidence="2">Belongs to the CRISPR-associated endoribonuclease Cas2 protein family.</text>
</comment>
<dbReference type="GeneID" id="61750634"/>
<evidence type="ECO:0000256" key="8">
    <source>
        <dbReference type="ARBA" id="ARBA00023118"/>
    </source>
</evidence>
<evidence type="ECO:0000256" key="5">
    <source>
        <dbReference type="ARBA" id="ARBA00022759"/>
    </source>
</evidence>
<keyword evidence="5 10" id="KW-0255">Endonuclease</keyword>
<dbReference type="GO" id="GO:0046872">
    <property type="term" value="F:metal ion binding"/>
    <property type="evidence" value="ECO:0007669"/>
    <property type="project" value="UniProtKB-KW"/>
</dbReference>
<sequence>MKNYLVLYDIFNTKRAYKIRKYLYKHTTGGQKSALEIPLDEKLSDKLIFKLNSYTKDIDKINIVKIYKNPILLGKASQLNIISNGVIV</sequence>
<dbReference type="Proteomes" id="UP000290580">
    <property type="component" value="Unassembled WGS sequence"/>
</dbReference>
<proteinExistence type="inferred from homology"/>
<evidence type="ECO:0000256" key="6">
    <source>
        <dbReference type="ARBA" id="ARBA00022801"/>
    </source>
</evidence>
<organism evidence="9 11">
    <name type="scientific">Aliarcobacter skirrowii CCUG 10374</name>
    <dbReference type="NCBI Taxonomy" id="1032239"/>
    <lineage>
        <taxon>Bacteria</taxon>
        <taxon>Pseudomonadati</taxon>
        <taxon>Campylobacterota</taxon>
        <taxon>Epsilonproteobacteria</taxon>
        <taxon>Campylobacterales</taxon>
        <taxon>Arcobacteraceae</taxon>
        <taxon>Aliarcobacter</taxon>
    </lineage>
</organism>
<reference evidence="10 12" key="1">
    <citation type="submission" date="2017-09" db="EMBL/GenBank/DDBJ databases">
        <title>Genomics of the genus Arcobacter.</title>
        <authorList>
            <person name="Perez-Cataluna A."/>
            <person name="Figueras M.J."/>
            <person name="Salas-Masso N."/>
        </authorList>
    </citation>
    <scope>NUCLEOTIDE SEQUENCE [LARGE SCALE GENOMIC DNA]</scope>
    <source>
        <strain evidence="10 12">LMG 6621</strain>
    </source>
</reference>
<keyword evidence="7" id="KW-0460">Magnesium</keyword>
<evidence type="ECO:0000256" key="7">
    <source>
        <dbReference type="ARBA" id="ARBA00022842"/>
    </source>
</evidence>
<name>A0AAD0SLA4_9BACT</name>
<dbReference type="EMBL" id="NXIC01000005">
    <property type="protein sequence ID" value="RXI25426.1"/>
    <property type="molecule type" value="Genomic_DNA"/>
</dbReference>
<protein>
    <submittedName>
        <fullName evidence="10">CRISPR-associated endonuclease Cas2</fullName>
    </submittedName>
    <submittedName>
        <fullName evidence="9">Cas2 family CRISPR/Cas system-associated protein</fullName>
    </submittedName>
</protein>
<evidence type="ECO:0000313" key="9">
    <source>
        <dbReference type="EMBL" id="AXX84699.1"/>
    </source>
</evidence>
<dbReference type="Gene3D" id="3.30.70.240">
    <property type="match status" value="1"/>
</dbReference>
<dbReference type="SUPFAM" id="SSF143430">
    <property type="entry name" value="TTP0101/SSO1404-like"/>
    <property type="match status" value="1"/>
</dbReference>
<dbReference type="Pfam" id="PF09827">
    <property type="entry name" value="CRISPR_Cas2"/>
    <property type="match status" value="1"/>
</dbReference>
<dbReference type="GO" id="GO:0051607">
    <property type="term" value="P:defense response to virus"/>
    <property type="evidence" value="ECO:0007669"/>
    <property type="project" value="UniProtKB-KW"/>
</dbReference>
<dbReference type="EMBL" id="CP032099">
    <property type="protein sequence ID" value="AXX84699.1"/>
    <property type="molecule type" value="Genomic_DNA"/>
</dbReference>
<evidence type="ECO:0000256" key="1">
    <source>
        <dbReference type="ARBA" id="ARBA00001946"/>
    </source>
</evidence>
<dbReference type="GO" id="GO:0043571">
    <property type="term" value="P:maintenance of CRISPR repeat elements"/>
    <property type="evidence" value="ECO:0007669"/>
    <property type="project" value="InterPro"/>
</dbReference>
<dbReference type="InterPro" id="IPR021127">
    <property type="entry name" value="CRISPR_associated_Cas2"/>
</dbReference>
<evidence type="ECO:0000256" key="2">
    <source>
        <dbReference type="ARBA" id="ARBA00009959"/>
    </source>
</evidence>
<dbReference type="AlphaFoldDB" id="A0AAD0SLA4"/>
<keyword evidence="3" id="KW-0540">Nuclease</keyword>
<dbReference type="GO" id="GO:0016787">
    <property type="term" value="F:hydrolase activity"/>
    <property type="evidence" value="ECO:0007669"/>
    <property type="project" value="UniProtKB-KW"/>
</dbReference>
<evidence type="ECO:0000256" key="3">
    <source>
        <dbReference type="ARBA" id="ARBA00022722"/>
    </source>
</evidence>
<evidence type="ECO:0000313" key="11">
    <source>
        <dbReference type="Proteomes" id="UP000262029"/>
    </source>
</evidence>